<proteinExistence type="predicted"/>
<keyword evidence="3" id="KW-1185">Reference proteome</keyword>
<dbReference type="Proteomes" id="UP000184196">
    <property type="component" value="Unassembled WGS sequence"/>
</dbReference>
<dbReference type="PANTHER" id="PTHR34504:SF2">
    <property type="entry name" value="UPF0150 PROTEIN SSL0259"/>
    <property type="match status" value="1"/>
</dbReference>
<reference evidence="3" key="1">
    <citation type="submission" date="2016-11" db="EMBL/GenBank/DDBJ databases">
        <authorList>
            <person name="Varghese N."/>
            <person name="Submissions S."/>
        </authorList>
    </citation>
    <scope>NUCLEOTIDE SEQUENCE [LARGE SCALE GENOMIC DNA]</scope>
    <source>
        <strain evidence="3">DSM 11792</strain>
    </source>
</reference>
<evidence type="ECO:0000313" key="2">
    <source>
        <dbReference type="EMBL" id="SHF13852.1"/>
    </source>
</evidence>
<protein>
    <submittedName>
        <fullName evidence="2">Predicted nuclease of the RNAse H fold, HicB family</fullName>
    </submittedName>
</protein>
<evidence type="ECO:0000313" key="3">
    <source>
        <dbReference type="Proteomes" id="UP000184196"/>
    </source>
</evidence>
<dbReference type="PANTHER" id="PTHR34504">
    <property type="entry name" value="ANTITOXIN HICB"/>
    <property type="match status" value="1"/>
</dbReference>
<dbReference type="AlphaFoldDB" id="A0A1M4Z7X5"/>
<organism evidence="2 3">
    <name type="scientific">Desulfofundulus australicus DSM 11792</name>
    <dbReference type="NCBI Taxonomy" id="1121425"/>
    <lineage>
        <taxon>Bacteria</taxon>
        <taxon>Bacillati</taxon>
        <taxon>Bacillota</taxon>
        <taxon>Clostridia</taxon>
        <taxon>Eubacteriales</taxon>
        <taxon>Peptococcaceae</taxon>
        <taxon>Desulfofundulus</taxon>
    </lineage>
</organism>
<dbReference type="OrthoDB" id="5419659at2"/>
<dbReference type="InterPro" id="IPR031807">
    <property type="entry name" value="HicB-like"/>
</dbReference>
<evidence type="ECO:0000259" key="1">
    <source>
        <dbReference type="Pfam" id="PF15919"/>
    </source>
</evidence>
<gene>
    <name evidence="2" type="ORF">SAMN02745218_01522</name>
</gene>
<feature type="domain" description="HicB-like antitoxin of toxin-antitoxin system" evidence="1">
    <location>
        <begin position="4"/>
        <end position="59"/>
    </location>
</feature>
<accession>A0A1M4Z7X5</accession>
<name>A0A1M4Z7X5_9FIRM</name>
<dbReference type="EMBL" id="FQUW01000016">
    <property type="protein sequence ID" value="SHF13852.1"/>
    <property type="molecule type" value="Genomic_DNA"/>
</dbReference>
<dbReference type="InterPro" id="IPR035069">
    <property type="entry name" value="TTHA1013/TTHA0281-like"/>
</dbReference>
<dbReference type="InterPro" id="IPR051404">
    <property type="entry name" value="TA_system_antitoxin"/>
</dbReference>
<dbReference type="SUPFAM" id="SSF143100">
    <property type="entry name" value="TTHA1013/TTHA0281-like"/>
    <property type="match status" value="1"/>
</dbReference>
<dbReference type="Gene3D" id="3.30.160.250">
    <property type="match status" value="1"/>
</dbReference>
<sequence length="75" mass="8113">MARFIVYLEPAEEGGYIASVPALPGCVTQGETREEALAMAEDAIRGYIESLKKHGEPLPFGFEKAEVETITVDVA</sequence>
<dbReference type="Pfam" id="PF15919">
    <property type="entry name" value="HicB_lk_antitox"/>
    <property type="match status" value="1"/>
</dbReference>
<dbReference type="RefSeq" id="WP_027357147.1">
    <property type="nucleotide sequence ID" value="NZ_FQUW01000016.1"/>
</dbReference>